<dbReference type="InterPro" id="IPR036291">
    <property type="entry name" value="NAD(P)-bd_dom_sf"/>
</dbReference>
<keyword evidence="5" id="KW-1185">Reference proteome</keyword>
<dbReference type="PANTHER" id="PTHR10366">
    <property type="entry name" value="NAD DEPENDENT EPIMERASE/DEHYDRATASE"/>
    <property type="match status" value="1"/>
</dbReference>
<comment type="similarity">
    <text evidence="2">Belongs to the NAD(P)-dependent epimerase/dehydratase family. Dihydroflavonol-4-reductase subfamily.</text>
</comment>
<feature type="domain" description="NAD-dependent epimerase/dehydratase" evidence="3">
    <location>
        <begin position="10"/>
        <end position="208"/>
    </location>
</feature>
<proteinExistence type="inferred from homology"/>
<name>A0ABR0SW06_9HYPO</name>
<dbReference type="EMBL" id="JAVFKD010000003">
    <property type="protein sequence ID" value="KAK5996318.1"/>
    <property type="molecule type" value="Genomic_DNA"/>
</dbReference>
<evidence type="ECO:0000256" key="1">
    <source>
        <dbReference type="ARBA" id="ARBA00023002"/>
    </source>
</evidence>
<evidence type="ECO:0000259" key="3">
    <source>
        <dbReference type="Pfam" id="PF01370"/>
    </source>
</evidence>
<evidence type="ECO:0000313" key="4">
    <source>
        <dbReference type="EMBL" id="KAK5996318.1"/>
    </source>
</evidence>
<organism evidence="4 5">
    <name type="scientific">Cladobotryum mycophilum</name>
    <dbReference type="NCBI Taxonomy" id="491253"/>
    <lineage>
        <taxon>Eukaryota</taxon>
        <taxon>Fungi</taxon>
        <taxon>Dikarya</taxon>
        <taxon>Ascomycota</taxon>
        <taxon>Pezizomycotina</taxon>
        <taxon>Sordariomycetes</taxon>
        <taxon>Hypocreomycetidae</taxon>
        <taxon>Hypocreales</taxon>
        <taxon>Hypocreaceae</taxon>
        <taxon>Cladobotryum</taxon>
    </lineage>
</organism>
<keyword evidence="1" id="KW-0560">Oxidoreductase</keyword>
<dbReference type="InterPro" id="IPR001509">
    <property type="entry name" value="Epimerase_deHydtase"/>
</dbReference>
<evidence type="ECO:0000256" key="2">
    <source>
        <dbReference type="ARBA" id="ARBA00023445"/>
    </source>
</evidence>
<dbReference type="Gene3D" id="3.40.50.720">
    <property type="entry name" value="NAD(P)-binding Rossmann-like Domain"/>
    <property type="match status" value="1"/>
</dbReference>
<dbReference type="SUPFAM" id="SSF51735">
    <property type="entry name" value="NAD(P)-binding Rossmann-fold domains"/>
    <property type="match status" value="1"/>
</dbReference>
<protein>
    <submittedName>
        <fullName evidence="4">NADPH-dependent methylglyoxal reductase GRE2</fullName>
    </submittedName>
</protein>
<dbReference type="Proteomes" id="UP001338125">
    <property type="component" value="Unassembled WGS sequence"/>
</dbReference>
<comment type="caution">
    <text evidence="4">The sequence shown here is derived from an EMBL/GenBank/DDBJ whole genome shotgun (WGS) entry which is preliminary data.</text>
</comment>
<sequence>MATPSEQTLLVTGANGFVALHVIKEALSRGYHVRGTVRSESSASKVRSVFQQHASKLSLSIVSDLTKPELYQEAFAETITPITGVIHVAAPFSLNIDDVTRDLLDPAVKNSVGILEATKKFGSNVRRIVNTSSFAAILDLGQGYRPGYTYSENDWNPMTYSEASTADASTAYCASKGLAEKTMWDWMEREQPSFSLASINPPWIFGPHALWRLVNATEVPPVDFGGFADVRVVAIAHLQAFEKPEAAGNRFLVGSHFDYHSAVEALVEELPELKNRLPKGTPGAEQVGKVYALNGEKAKRVLGIDYIPLNKTMKDSFQQFLKAEKRVAAV</sequence>
<dbReference type="InterPro" id="IPR050425">
    <property type="entry name" value="NAD(P)_dehydrat-like"/>
</dbReference>
<gene>
    <name evidence="4" type="ORF">PT974_03073</name>
</gene>
<dbReference type="Pfam" id="PF01370">
    <property type="entry name" value="Epimerase"/>
    <property type="match status" value="1"/>
</dbReference>
<dbReference type="PANTHER" id="PTHR10366:SF564">
    <property type="entry name" value="STEROL-4-ALPHA-CARBOXYLATE 3-DEHYDROGENASE, DECARBOXYLATING"/>
    <property type="match status" value="1"/>
</dbReference>
<reference evidence="4 5" key="1">
    <citation type="submission" date="2024-01" db="EMBL/GenBank/DDBJ databases">
        <title>Complete genome of Cladobotryum mycophilum ATHUM6906.</title>
        <authorList>
            <person name="Christinaki A.C."/>
            <person name="Myridakis A.I."/>
            <person name="Kouvelis V.N."/>
        </authorList>
    </citation>
    <scope>NUCLEOTIDE SEQUENCE [LARGE SCALE GENOMIC DNA]</scope>
    <source>
        <strain evidence="4 5">ATHUM6906</strain>
    </source>
</reference>
<accession>A0ABR0SW06</accession>
<evidence type="ECO:0000313" key="5">
    <source>
        <dbReference type="Proteomes" id="UP001338125"/>
    </source>
</evidence>